<comment type="subunit">
    <text evidence="5">Part of the 50S ribosomal subunit.</text>
</comment>
<dbReference type="Pfam" id="PF00237">
    <property type="entry name" value="Ribosomal_L22"/>
    <property type="match status" value="1"/>
</dbReference>
<dbReference type="Gene3D" id="3.90.470.10">
    <property type="entry name" value="Ribosomal protein L22/L17"/>
    <property type="match status" value="1"/>
</dbReference>
<name>A0A6M1RR82_9BACT</name>
<evidence type="ECO:0000313" key="8">
    <source>
        <dbReference type="Proteomes" id="UP000477311"/>
    </source>
</evidence>
<keyword evidence="5" id="KW-0699">rRNA-binding</keyword>
<accession>A0A6M1RR82</accession>
<proteinExistence type="inferred from homology"/>
<keyword evidence="5" id="KW-0694">RNA-binding</keyword>
<dbReference type="RefSeq" id="WP_165108375.1">
    <property type="nucleotide sequence ID" value="NZ_JAAKYA010000079.1"/>
</dbReference>
<dbReference type="SUPFAM" id="SSF54843">
    <property type="entry name" value="Ribosomal protein L22"/>
    <property type="match status" value="1"/>
</dbReference>
<dbReference type="AlphaFoldDB" id="A0A6M1RR82"/>
<comment type="function">
    <text evidence="6">This protein binds specifically to 23S rRNA; its binding is stimulated by other ribosomal proteins, e.g., L4, L17, and L20. It is important during the early stages of 50S assembly. It makes multiple contacts with different domains of the 23S rRNA in the assembled 50S subunit and ribosome.</text>
</comment>
<dbReference type="GO" id="GO:0006412">
    <property type="term" value="P:translation"/>
    <property type="evidence" value="ECO:0007669"/>
    <property type="project" value="InterPro"/>
</dbReference>
<comment type="caution">
    <text evidence="7">The sequence shown here is derived from an EMBL/GenBank/DDBJ whole genome shotgun (WGS) entry which is preliminary data.</text>
</comment>
<sequence length="116" mass="13183">MEVYAVTRNVPMSAQKMREVVRQIQGLPAVEARALLSFIPRKGARYAELTLRSALANAEELARQGKMERVPPERWRVRLAVAETGVTYHRWIPKARGSAGPIRKRHCHVRIVLSTD</sequence>
<keyword evidence="8" id="KW-1185">Reference proteome</keyword>
<reference evidence="7 8" key="1">
    <citation type="submission" date="2020-02" db="EMBL/GenBank/DDBJ databases">
        <title>Draft genome sequence of Limisphaera ngatamarikiensis NGM72.4T, a thermophilic Verrucomicrobia grouped in subdivision 3.</title>
        <authorList>
            <person name="Carere C.R."/>
            <person name="Steen J."/>
            <person name="Hugenholtz P."/>
            <person name="Stott M.B."/>
        </authorList>
    </citation>
    <scope>NUCLEOTIDE SEQUENCE [LARGE SCALE GENOMIC DNA]</scope>
    <source>
        <strain evidence="7 8">NGM72.4</strain>
    </source>
</reference>
<evidence type="ECO:0000256" key="5">
    <source>
        <dbReference type="RuleBase" id="RU004006"/>
    </source>
</evidence>
<dbReference type="GO" id="GO:0019843">
    <property type="term" value="F:rRNA binding"/>
    <property type="evidence" value="ECO:0007669"/>
    <property type="project" value="UniProtKB-KW"/>
</dbReference>
<dbReference type="EMBL" id="JAAKYA010000079">
    <property type="protein sequence ID" value="NGO40059.1"/>
    <property type="molecule type" value="Genomic_DNA"/>
</dbReference>
<dbReference type="InterPro" id="IPR036394">
    <property type="entry name" value="Ribosomal_uL22_sf"/>
</dbReference>
<dbReference type="CDD" id="cd00336">
    <property type="entry name" value="Ribosomal_L22"/>
    <property type="match status" value="1"/>
</dbReference>
<dbReference type="GO" id="GO:0022625">
    <property type="term" value="C:cytosolic large ribosomal subunit"/>
    <property type="evidence" value="ECO:0007669"/>
    <property type="project" value="TreeGrafter"/>
</dbReference>
<evidence type="ECO:0000256" key="4">
    <source>
        <dbReference type="RuleBase" id="RU004005"/>
    </source>
</evidence>
<dbReference type="InterPro" id="IPR047867">
    <property type="entry name" value="Ribosomal_uL22_bac/org-type"/>
</dbReference>
<evidence type="ECO:0000256" key="1">
    <source>
        <dbReference type="ARBA" id="ARBA00009451"/>
    </source>
</evidence>
<dbReference type="PANTHER" id="PTHR13501">
    <property type="entry name" value="CHLOROPLAST 50S RIBOSOMAL PROTEIN L22-RELATED"/>
    <property type="match status" value="1"/>
</dbReference>
<dbReference type="GO" id="GO:0003735">
    <property type="term" value="F:structural constituent of ribosome"/>
    <property type="evidence" value="ECO:0007669"/>
    <property type="project" value="InterPro"/>
</dbReference>
<organism evidence="7 8">
    <name type="scientific">Limisphaera ngatamarikiensis</name>
    <dbReference type="NCBI Taxonomy" id="1324935"/>
    <lineage>
        <taxon>Bacteria</taxon>
        <taxon>Pseudomonadati</taxon>
        <taxon>Verrucomicrobiota</taxon>
        <taxon>Verrucomicrobiia</taxon>
        <taxon>Limisphaerales</taxon>
        <taxon>Limisphaeraceae</taxon>
        <taxon>Limisphaera</taxon>
    </lineage>
</organism>
<evidence type="ECO:0000256" key="6">
    <source>
        <dbReference type="RuleBase" id="RU004008"/>
    </source>
</evidence>
<protein>
    <recommendedName>
        <fullName evidence="6">50S ribosomal protein L22</fullName>
    </recommendedName>
</protein>
<keyword evidence="2 4" id="KW-0689">Ribosomal protein</keyword>
<gene>
    <name evidence="7" type="primary">rplV</name>
    <name evidence="7" type="ORF">G4L39_11750</name>
</gene>
<evidence type="ECO:0000256" key="2">
    <source>
        <dbReference type="ARBA" id="ARBA00022980"/>
    </source>
</evidence>
<comment type="similarity">
    <text evidence="1 4">Belongs to the universal ribosomal protein uL22 family.</text>
</comment>
<dbReference type="InterPro" id="IPR001063">
    <property type="entry name" value="Ribosomal_uL22"/>
</dbReference>
<evidence type="ECO:0000313" key="7">
    <source>
        <dbReference type="EMBL" id="NGO40059.1"/>
    </source>
</evidence>
<evidence type="ECO:0000256" key="3">
    <source>
        <dbReference type="ARBA" id="ARBA00023274"/>
    </source>
</evidence>
<dbReference type="PANTHER" id="PTHR13501:SF8">
    <property type="entry name" value="LARGE RIBOSOMAL SUBUNIT PROTEIN UL22M"/>
    <property type="match status" value="1"/>
</dbReference>
<keyword evidence="3 4" id="KW-0687">Ribonucleoprotein</keyword>
<dbReference type="Proteomes" id="UP000477311">
    <property type="component" value="Unassembled WGS sequence"/>
</dbReference>